<sequence>MSYGHIFKDTTGQYLFIRELGTGVSCRAQLVRHLPTGEYRVRKVLHRRVPIGEDLPRNIRYTVDADIQAIIQFNNETAIVDLLQKSGERDQLKIAALYSHSTHVDEKKKKYSRVSYWSLSNGGDLDSFLADYQHHIPRPFILQFLSQMLTTLQHMYTACHDRLGPMVHNDFHAGNILLHYPSDARSPIPEFHLIDFGLATPLSPASIADDNDFLLPEPGNPPVWDIPRLLRVVDKLLVTWPEEYRAFLNSGGDPIGTTYRLLLNLDRRFQYILQEHRRYVYETKDFSQRLTLPDLRPVIEYVNNCRATLDPDGVETRDHPLCSQTYMRISDAKLAAPQTYSELETIAHTRDLPGPWHIGYLDPERNYQVLDLLAVGNKDTFHRPNEDNENSDTDSAWGDE</sequence>
<name>A0ABR0F6V3_9PEZI</name>
<feature type="compositionally biased region" description="Acidic residues" evidence="1">
    <location>
        <begin position="387"/>
        <end position="400"/>
    </location>
</feature>
<feature type="region of interest" description="Disordered" evidence="1">
    <location>
        <begin position="379"/>
        <end position="400"/>
    </location>
</feature>
<comment type="caution">
    <text evidence="3">The sequence shown here is derived from an EMBL/GenBank/DDBJ whole genome shotgun (WGS) entry which is preliminary data.</text>
</comment>
<organism evidence="3 4">
    <name type="scientific">Podospora bellae-mahoneyi</name>
    <dbReference type="NCBI Taxonomy" id="2093777"/>
    <lineage>
        <taxon>Eukaryota</taxon>
        <taxon>Fungi</taxon>
        <taxon>Dikarya</taxon>
        <taxon>Ascomycota</taxon>
        <taxon>Pezizomycotina</taxon>
        <taxon>Sordariomycetes</taxon>
        <taxon>Sordariomycetidae</taxon>
        <taxon>Sordariales</taxon>
        <taxon>Podosporaceae</taxon>
        <taxon>Podospora</taxon>
    </lineage>
</organism>
<gene>
    <name evidence="3" type="ORF">QC761_704650</name>
</gene>
<feature type="domain" description="Protein kinase" evidence="2">
    <location>
        <begin position="14"/>
        <end position="299"/>
    </location>
</feature>
<dbReference type="SUPFAM" id="SSF56112">
    <property type="entry name" value="Protein kinase-like (PK-like)"/>
    <property type="match status" value="1"/>
</dbReference>
<protein>
    <recommendedName>
        <fullName evidence="2">Protein kinase domain-containing protein</fullName>
    </recommendedName>
</protein>
<dbReference type="EMBL" id="JAFFGZ010000009">
    <property type="protein sequence ID" value="KAK4638770.1"/>
    <property type="molecule type" value="Genomic_DNA"/>
</dbReference>
<dbReference type="GeneID" id="87901523"/>
<evidence type="ECO:0000313" key="4">
    <source>
        <dbReference type="Proteomes" id="UP001322138"/>
    </source>
</evidence>
<dbReference type="SMART" id="SM00220">
    <property type="entry name" value="S_TKc"/>
    <property type="match status" value="1"/>
</dbReference>
<dbReference type="Gene3D" id="1.10.510.10">
    <property type="entry name" value="Transferase(Phosphotransferase) domain 1"/>
    <property type="match status" value="1"/>
</dbReference>
<dbReference type="PROSITE" id="PS50011">
    <property type="entry name" value="PROTEIN_KINASE_DOM"/>
    <property type="match status" value="1"/>
</dbReference>
<evidence type="ECO:0000313" key="3">
    <source>
        <dbReference type="EMBL" id="KAK4638770.1"/>
    </source>
</evidence>
<keyword evidence="4" id="KW-1185">Reference proteome</keyword>
<dbReference type="InterPro" id="IPR000719">
    <property type="entry name" value="Prot_kinase_dom"/>
</dbReference>
<dbReference type="InterPro" id="IPR011009">
    <property type="entry name" value="Kinase-like_dom_sf"/>
</dbReference>
<evidence type="ECO:0000256" key="1">
    <source>
        <dbReference type="SAM" id="MobiDB-lite"/>
    </source>
</evidence>
<proteinExistence type="predicted"/>
<evidence type="ECO:0000259" key="2">
    <source>
        <dbReference type="PROSITE" id="PS50011"/>
    </source>
</evidence>
<dbReference type="RefSeq" id="XP_062727746.1">
    <property type="nucleotide sequence ID" value="XM_062882041.1"/>
</dbReference>
<reference evidence="3 4" key="1">
    <citation type="journal article" date="2023" name="bioRxiv">
        <title>High-quality genome assemblies of four members of thePodospora anserinaspecies complex.</title>
        <authorList>
            <person name="Ament-Velasquez S.L."/>
            <person name="Vogan A.A."/>
            <person name="Wallerman O."/>
            <person name="Hartmann F."/>
            <person name="Gautier V."/>
            <person name="Silar P."/>
            <person name="Giraud T."/>
            <person name="Johannesson H."/>
        </authorList>
    </citation>
    <scope>NUCLEOTIDE SEQUENCE [LARGE SCALE GENOMIC DNA]</scope>
    <source>
        <strain evidence="3 4">CBS 112042</strain>
    </source>
</reference>
<dbReference type="Proteomes" id="UP001322138">
    <property type="component" value="Unassembled WGS sequence"/>
</dbReference>
<accession>A0ABR0F6V3</accession>